<keyword evidence="2" id="KW-1185">Reference proteome</keyword>
<evidence type="ECO:0000313" key="2">
    <source>
        <dbReference type="Proteomes" id="UP001222800"/>
    </source>
</evidence>
<protein>
    <submittedName>
        <fullName evidence="1">Class I SAM-dependent methyltransferase</fullName>
    </submittedName>
</protein>
<evidence type="ECO:0000313" key="1">
    <source>
        <dbReference type="EMBL" id="WFD12106.1"/>
    </source>
</evidence>
<reference evidence="1 2" key="1">
    <citation type="submission" date="2023-03" db="EMBL/GenBank/DDBJ databases">
        <title>Complete genome sequence of Tepidibacter sp. SWIR-1, isolated from a deep-sea hydrothermal vent.</title>
        <authorList>
            <person name="Li X."/>
        </authorList>
    </citation>
    <scope>NUCLEOTIDE SEQUENCE [LARGE SCALE GENOMIC DNA]</scope>
    <source>
        <strain evidence="1 2">SWIR-1</strain>
    </source>
</reference>
<dbReference type="GO" id="GO:0032259">
    <property type="term" value="P:methylation"/>
    <property type="evidence" value="ECO:0007669"/>
    <property type="project" value="UniProtKB-KW"/>
</dbReference>
<sequence length="232" mass="26344">MKLTPRLEAVANLVSHNAKIADIGTDHGYIPVYLMKKDKIKGAIAADINKGPLENAKKEIISSNLESKIELRLGSGLSVLKVGEVDEVVIAGMGGVLISKLIESEFEIAKRLNNMILQPMQASSELRKYLYENGFDIKEEILVKEDFRIYEIMVVKYDGIKRSQEDEIYYEVGRGLLRNKNCLILEFIDKKISEYSKIIKKIEGKEGQKIESKIYGCRAKIQKLEELKDNVY</sequence>
<dbReference type="GO" id="GO:0008168">
    <property type="term" value="F:methyltransferase activity"/>
    <property type="evidence" value="ECO:0007669"/>
    <property type="project" value="UniProtKB-KW"/>
</dbReference>
<gene>
    <name evidence="1" type="ORF">P4S50_08505</name>
</gene>
<dbReference type="RefSeq" id="WP_277734388.1">
    <property type="nucleotide sequence ID" value="NZ_CP120733.1"/>
</dbReference>
<accession>A0ABY8EH70</accession>
<organism evidence="1 2">
    <name type="scientific">Tepidibacter hydrothermalis</name>
    <dbReference type="NCBI Taxonomy" id="3036126"/>
    <lineage>
        <taxon>Bacteria</taxon>
        <taxon>Bacillati</taxon>
        <taxon>Bacillota</taxon>
        <taxon>Clostridia</taxon>
        <taxon>Peptostreptococcales</taxon>
        <taxon>Peptostreptococcaceae</taxon>
        <taxon>Tepidibacter</taxon>
    </lineage>
</organism>
<dbReference type="InterPro" id="IPR029063">
    <property type="entry name" value="SAM-dependent_MTases_sf"/>
</dbReference>
<dbReference type="PANTHER" id="PTHR38451:SF1">
    <property type="entry name" value="TRNA (ADENINE(22)-N(1))-METHYLTRANSFERASE"/>
    <property type="match status" value="1"/>
</dbReference>
<name>A0ABY8EH70_9FIRM</name>
<dbReference type="EMBL" id="CP120733">
    <property type="protein sequence ID" value="WFD12106.1"/>
    <property type="molecule type" value="Genomic_DNA"/>
</dbReference>
<dbReference type="Proteomes" id="UP001222800">
    <property type="component" value="Chromosome"/>
</dbReference>
<keyword evidence="1" id="KW-0808">Transferase</keyword>
<dbReference type="SUPFAM" id="SSF53335">
    <property type="entry name" value="S-adenosyl-L-methionine-dependent methyltransferases"/>
    <property type="match status" value="1"/>
</dbReference>
<dbReference type="InterPro" id="IPR006901">
    <property type="entry name" value="TrmK"/>
</dbReference>
<proteinExistence type="predicted"/>
<dbReference type="PANTHER" id="PTHR38451">
    <property type="entry name" value="TRNA (ADENINE(22)-N(1))-METHYLTRANSFERASE"/>
    <property type="match status" value="1"/>
</dbReference>
<dbReference type="PIRSF" id="PIRSF018637">
    <property type="entry name" value="TrmK"/>
    <property type="match status" value="1"/>
</dbReference>
<dbReference type="Pfam" id="PF12847">
    <property type="entry name" value="Methyltransf_18"/>
    <property type="match status" value="1"/>
</dbReference>
<keyword evidence="1" id="KW-0489">Methyltransferase</keyword>
<dbReference type="Gene3D" id="3.40.50.150">
    <property type="entry name" value="Vaccinia Virus protein VP39"/>
    <property type="match status" value="1"/>
</dbReference>